<dbReference type="EMBL" id="MSPR01000017">
    <property type="protein sequence ID" value="ONK27194.1"/>
    <property type="molecule type" value="Genomic_DNA"/>
</dbReference>
<dbReference type="InterPro" id="IPR022385">
    <property type="entry name" value="Rhs_assc_core"/>
</dbReference>
<protein>
    <recommendedName>
        <fullName evidence="4">Pre-toxin TG domain-containing protein</fullName>
    </recommendedName>
</protein>
<comment type="caution">
    <text evidence="5">The sequence shown here is derived from an EMBL/GenBank/DDBJ whole genome shotgun (WGS) entry which is preliminary data.</text>
</comment>
<accession>A0ABX3IAG9</accession>
<sequence>MFLTSPRKLLSWSWQSTTGKKQICLRRHNHLTQLETKDCTTTYTYDKNGNRISSQKNDEKLDYIYDTENRLLAVKDKAGLLFAALYDGDDNRVFTASRKEGKHSYQLFKREEKKKSPHTAPNGEAHSLFWYGFSQNVLQALSSLPQTIGTIWHAMFDDVSTAYHKKVAKDRANEEGLVVNPPDLGNLPGEGEVTYTSEVKEVLIPYTTREDSFHYYEERNYVNDVNRQHTEVLQTYDRELKARETYTYGQGRSSYHNHGIGDTYQYLTNQAGSVTGLTKDGQAVASSKYQLYGSTKDSTDETGNPYAYNGEARDGTGLDYLRARYYDSQAGTFLTEDSYSGSRSNPLSQNRYAYVQNNPVNYTDPSGHMWNPLQQLWNGAKKLGNNLWNGAKSLYHKTESFVGNLWNAGQNLASRSWDKLTSFVSGGKSSSSGHPSRQSGPRFVRNQSYSSYQWVTGNTYHPQRTVLNRWQEARVSGLSTHNWGTSKTREAQNIDRNWSKSLEETIRHVCNPKTTKAKDKGKSPKPISFGGGGVASWEGTGGPSSRYQPNASDGTRRDNRTNEQILADHQWKWNATVNALKILGGELSGLYNAKRLWTGKDPVTGEKANRWWAGLGLTLDVATYVIPIAKLGKLGKAGLKAGKVIDTVDDVSDASKALKAVDAVDDTKDSLKVAEAVDDVSKGYTPPKGGGGITSTIKIGDKTINFGHGGRHLEGTRYTIADVSKAIADDLTSNPLKVGEYRVKDIVIDGTIFRYKAKALDNNLINVGTFYPVSK</sequence>
<name>A0ABX3IAG9_9STRE</name>
<evidence type="ECO:0000256" key="2">
    <source>
        <dbReference type="ARBA" id="ARBA00022525"/>
    </source>
</evidence>
<dbReference type="Pfam" id="PF14449">
    <property type="entry name" value="PT-TG"/>
    <property type="match status" value="1"/>
</dbReference>
<feature type="region of interest" description="Disordered" evidence="3">
    <location>
        <begin position="293"/>
        <end position="313"/>
    </location>
</feature>
<evidence type="ECO:0000313" key="5">
    <source>
        <dbReference type="EMBL" id="ONK27194.1"/>
    </source>
</evidence>
<feature type="compositionally biased region" description="Low complexity" evidence="3">
    <location>
        <begin position="424"/>
        <end position="440"/>
    </location>
</feature>
<proteinExistence type="predicted"/>
<dbReference type="InterPro" id="IPR050708">
    <property type="entry name" value="T6SS_VgrG/RHS"/>
</dbReference>
<reference evidence="5 6" key="1">
    <citation type="submission" date="2016-12" db="EMBL/GenBank/DDBJ databases">
        <authorList>
            <person name="Gulvik C.A."/>
        </authorList>
    </citation>
    <scope>NUCLEOTIDE SEQUENCE [LARGE SCALE GENOMIC DNA]</scope>
    <source>
        <strain evidence="5 6">12-5202</strain>
    </source>
</reference>
<evidence type="ECO:0000313" key="6">
    <source>
        <dbReference type="Proteomes" id="UP000188946"/>
    </source>
</evidence>
<dbReference type="InterPro" id="IPR027797">
    <property type="entry name" value="PT-TG_dom"/>
</dbReference>
<feature type="region of interest" description="Disordered" evidence="3">
    <location>
        <begin position="424"/>
        <end position="443"/>
    </location>
</feature>
<organism evidence="5 6">
    <name type="scientific">Streptococcus azizii</name>
    <dbReference type="NCBI Taxonomy" id="1579424"/>
    <lineage>
        <taxon>Bacteria</taxon>
        <taxon>Bacillati</taxon>
        <taxon>Bacillota</taxon>
        <taxon>Bacilli</taxon>
        <taxon>Lactobacillales</taxon>
        <taxon>Streptococcaceae</taxon>
        <taxon>Streptococcus</taxon>
    </lineage>
</organism>
<keyword evidence="2" id="KW-0964">Secreted</keyword>
<dbReference type="PANTHER" id="PTHR32305">
    <property type="match status" value="1"/>
</dbReference>
<dbReference type="Gene3D" id="2.180.10.10">
    <property type="entry name" value="RHS repeat-associated core"/>
    <property type="match status" value="2"/>
</dbReference>
<evidence type="ECO:0000256" key="3">
    <source>
        <dbReference type="SAM" id="MobiDB-lite"/>
    </source>
</evidence>
<dbReference type="Proteomes" id="UP000188946">
    <property type="component" value="Unassembled WGS sequence"/>
</dbReference>
<evidence type="ECO:0000256" key="1">
    <source>
        <dbReference type="ARBA" id="ARBA00004613"/>
    </source>
</evidence>
<feature type="compositionally biased region" description="Polar residues" evidence="3">
    <location>
        <begin position="543"/>
        <end position="553"/>
    </location>
</feature>
<feature type="compositionally biased region" description="Gly residues" evidence="3">
    <location>
        <begin position="529"/>
        <end position="542"/>
    </location>
</feature>
<evidence type="ECO:0000259" key="4">
    <source>
        <dbReference type="Pfam" id="PF14449"/>
    </source>
</evidence>
<dbReference type="PANTHER" id="PTHR32305:SF17">
    <property type="entry name" value="TRNA NUCLEASE WAPA"/>
    <property type="match status" value="1"/>
</dbReference>
<keyword evidence="6" id="KW-1185">Reference proteome</keyword>
<feature type="domain" description="Pre-toxin TG" evidence="4">
    <location>
        <begin position="579"/>
        <end position="640"/>
    </location>
</feature>
<comment type="subcellular location">
    <subcellularLocation>
        <location evidence="1">Secreted</location>
    </subcellularLocation>
</comment>
<gene>
    <name evidence="5" type="ORF">BVE84_08280</name>
</gene>
<dbReference type="NCBIfam" id="TIGR03696">
    <property type="entry name" value="Rhs_assc_core"/>
    <property type="match status" value="1"/>
</dbReference>
<feature type="region of interest" description="Disordered" evidence="3">
    <location>
        <begin position="511"/>
        <end position="558"/>
    </location>
</feature>